<evidence type="ECO:0000256" key="1">
    <source>
        <dbReference type="SAM" id="SignalP"/>
    </source>
</evidence>
<comment type="caution">
    <text evidence="2">The sequence shown here is derived from an EMBL/GenBank/DDBJ whole genome shotgun (WGS) entry which is preliminary data.</text>
</comment>
<accession>A0AAV3AZ00</accession>
<feature type="chain" id="PRO_5044022255" description="Secreted protein" evidence="1">
    <location>
        <begin position="21"/>
        <end position="84"/>
    </location>
</feature>
<evidence type="ECO:0000313" key="2">
    <source>
        <dbReference type="EMBL" id="DBA29961.1"/>
    </source>
</evidence>
<dbReference type="Proteomes" id="UP001181693">
    <property type="component" value="Unassembled WGS sequence"/>
</dbReference>
<proteinExistence type="predicted"/>
<dbReference type="EMBL" id="DYDO01000002">
    <property type="protein sequence ID" value="DBA29961.1"/>
    <property type="molecule type" value="Genomic_DNA"/>
</dbReference>
<sequence length="84" mass="9479">MLLLVFALLCASPLLPQISSQPPLPSLVKHPSLRFVPEVRSPKSKTSFREVDRVQFLTHRDIICCNTGLLLWVKINKSTLLMPV</sequence>
<protein>
    <recommendedName>
        <fullName evidence="4">Secreted protein</fullName>
    </recommendedName>
</protein>
<name>A0AAV3AZ00_PYXAD</name>
<reference evidence="2" key="1">
    <citation type="thesis" date="2020" institute="ProQuest LLC" country="789 East Eisenhower Parkway, Ann Arbor, MI, USA">
        <title>Comparative Genomics and Chromosome Evolution.</title>
        <authorList>
            <person name="Mudd A.B."/>
        </authorList>
    </citation>
    <scope>NUCLEOTIDE SEQUENCE</scope>
    <source>
        <strain evidence="2">1538</strain>
        <tissue evidence="2">Blood</tissue>
    </source>
</reference>
<keyword evidence="3" id="KW-1185">Reference proteome</keyword>
<evidence type="ECO:0000313" key="3">
    <source>
        <dbReference type="Proteomes" id="UP001181693"/>
    </source>
</evidence>
<feature type="signal peptide" evidence="1">
    <location>
        <begin position="1"/>
        <end position="20"/>
    </location>
</feature>
<gene>
    <name evidence="2" type="ORF">GDO54_006006</name>
</gene>
<evidence type="ECO:0008006" key="4">
    <source>
        <dbReference type="Google" id="ProtNLM"/>
    </source>
</evidence>
<dbReference type="AlphaFoldDB" id="A0AAV3AZ00"/>
<keyword evidence="1" id="KW-0732">Signal</keyword>
<organism evidence="2 3">
    <name type="scientific">Pyxicephalus adspersus</name>
    <name type="common">African bullfrog</name>
    <dbReference type="NCBI Taxonomy" id="30357"/>
    <lineage>
        <taxon>Eukaryota</taxon>
        <taxon>Metazoa</taxon>
        <taxon>Chordata</taxon>
        <taxon>Craniata</taxon>
        <taxon>Vertebrata</taxon>
        <taxon>Euteleostomi</taxon>
        <taxon>Amphibia</taxon>
        <taxon>Batrachia</taxon>
        <taxon>Anura</taxon>
        <taxon>Neobatrachia</taxon>
        <taxon>Ranoidea</taxon>
        <taxon>Pyxicephalidae</taxon>
        <taxon>Pyxicephalinae</taxon>
        <taxon>Pyxicephalus</taxon>
    </lineage>
</organism>